<evidence type="ECO:0000313" key="2">
    <source>
        <dbReference type="Proteomes" id="UP000789845"/>
    </source>
</evidence>
<dbReference type="RefSeq" id="WP_230494644.1">
    <property type="nucleotide sequence ID" value="NZ_CAKJTG010000001.1"/>
</dbReference>
<dbReference type="AlphaFoldDB" id="A0A9C7G5T4"/>
<accession>A0A9C7G5T4</accession>
<dbReference type="Pfam" id="PF04294">
    <property type="entry name" value="VanW"/>
    <property type="match status" value="1"/>
</dbReference>
<gene>
    <name evidence="1" type="ORF">NEOCIP111885_00042</name>
</gene>
<name>A0A9C7G5T4_9BACI</name>
<reference evidence="1" key="1">
    <citation type="submission" date="2021-10" db="EMBL/GenBank/DDBJ databases">
        <authorList>
            <person name="Criscuolo A."/>
        </authorList>
    </citation>
    <scope>NUCLEOTIDE SEQUENCE</scope>
    <source>
        <strain evidence="1">CIP111885</strain>
    </source>
</reference>
<keyword evidence="2" id="KW-1185">Reference proteome</keyword>
<evidence type="ECO:0000313" key="1">
    <source>
        <dbReference type="EMBL" id="CAG9606354.1"/>
    </source>
</evidence>
<evidence type="ECO:0008006" key="3">
    <source>
        <dbReference type="Google" id="ProtNLM"/>
    </source>
</evidence>
<dbReference type="InterPro" id="IPR007391">
    <property type="entry name" value="Vancomycin_resist_VanW"/>
</dbReference>
<dbReference type="InterPro" id="IPR052913">
    <property type="entry name" value="Glycopeptide_resist_protein"/>
</dbReference>
<sequence>MKISFLLGILLFSQQTNSYDQIIVQQEGKTIAIEKRSDFILPLPGGPFINLEYLSPFLKKITKESFQKPMNATIDENGGIHSETIGYKLDQTSFTTQLFDSLFQKGTTIIEVKKTPIYPEVDSEILSNIQEKRIGQYITYYNATNKERSFNIQLAANAINNHVVFPGQTFSFNKVVGKRTAHKGYLPAPIIVKGELSEGIGGGICQVSSTLFNAVDNSGLKIVQRYSHSKTVRYVPHGRDATVSWYGPDFRFMNKYNQPILIKAKTYGGKLLVSIYSSDSVNFKPRKIPSASHQLPEEIKVSIEQEEKSPE</sequence>
<protein>
    <recommendedName>
        <fullName evidence="3">Peptidoglycan binding domain-containing protein</fullName>
    </recommendedName>
</protein>
<dbReference type="EMBL" id="CAKJTG010000001">
    <property type="protein sequence ID" value="CAG9606354.1"/>
    <property type="molecule type" value="Genomic_DNA"/>
</dbReference>
<organism evidence="1 2">
    <name type="scientific">Pseudoneobacillus rhizosphaerae</name>
    <dbReference type="NCBI Taxonomy" id="2880968"/>
    <lineage>
        <taxon>Bacteria</taxon>
        <taxon>Bacillati</taxon>
        <taxon>Bacillota</taxon>
        <taxon>Bacilli</taxon>
        <taxon>Bacillales</taxon>
        <taxon>Bacillaceae</taxon>
        <taxon>Pseudoneobacillus</taxon>
    </lineage>
</organism>
<dbReference type="PANTHER" id="PTHR35788:SF1">
    <property type="entry name" value="EXPORTED PROTEIN"/>
    <property type="match status" value="1"/>
</dbReference>
<dbReference type="Proteomes" id="UP000789845">
    <property type="component" value="Unassembled WGS sequence"/>
</dbReference>
<comment type="caution">
    <text evidence="1">The sequence shown here is derived from an EMBL/GenBank/DDBJ whole genome shotgun (WGS) entry which is preliminary data.</text>
</comment>
<dbReference type="PANTHER" id="PTHR35788">
    <property type="entry name" value="EXPORTED PROTEIN-RELATED"/>
    <property type="match status" value="1"/>
</dbReference>
<proteinExistence type="predicted"/>